<dbReference type="InterPro" id="IPR011006">
    <property type="entry name" value="CheY-like_superfamily"/>
</dbReference>
<evidence type="ECO:0000313" key="3">
    <source>
        <dbReference type="EMBL" id="MFC3629385.1"/>
    </source>
</evidence>
<dbReference type="Proteomes" id="UP001595539">
    <property type="component" value="Unassembled WGS sequence"/>
</dbReference>
<reference evidence="4" key="1">
    <citation type="journal article" date="2019" name="Int. J. Syst. Evol. Microbiol.">
        <title>The Global Catalogue of Microorganisms (GCM) 10K type strain sequencing project: providing services to taxonomists for standard genome sequencing and annotation.</title>
        <authorList>
            <consortium name="The Broad Institute Genomics Platform"/>
            <consortium name="The Broad Institute Genome Sequencing Center for Infectious Disease"/>
            <person name="Wu L."/>
            <person name="Ma J."/>
        </authorList>
    </citation>
    <scope>NUCLEOTIDE SEQUENCE [LARGE SCALE GENOMIC DNA]</scope>
    <source>
        <strain evidence="4">KCTC 42473</strain>
    </source>
</reference>
<dbReference type="SMART" id="SM00448">
    <property type="entry name" value="REC"/>
    <property type="match status" value="1"/>
</dbReference>
<organism evidence="3 4">
    <name type="scientific">Paracoccus angustae</name>
    <dbReference type="NCBI Taxonomy" id="1671480"/>
    <lineage>
        <taxon>Bacteria</taxon>
        <taxon>Pseudomonadati</taxon>
        <taxon>Pseudomonadota</taxon>
        <taxon>Alphaproteobacteria</taxon>
        <taxon>Rhodobacterales</taxon>
        <taxon>Paracoccaceae</taxon>
        <taxon>Paracoccus</taxon>
    </lineage>
</organism>
<protein>
    <submittedName>
        <fullName evidence="3">Response regulator</fullName>
    </submittedName>
</protein>
<evidence type="ECO:0000259" key="2">
    <source>
        <dbReference type="PROSITE" id="PS50110"/>
    </source>
</evidence>
<proteinExistence type="predicted"/>
<sequence length="127" mass="13597">MSTSPLTGPLFGRRILVVEDDFLIAEEVRHDLEQAGAVVVGPAPSVEKALRLLDVDPAIEAAVLDVNLNGEQSFPVAARLRAAAIPFLFATGYNPADLPAEWRQAPVATKPLEIAHVARLLEPDKPA</sequence>
<dbReference type="SUPFAM" id="SSF52172">
    <property type="entry name" value="CheY-like"/>
    <property type="match status" value="1"/>
</dbReference>
<keyword evidence="4" id="KW-1185">Reference proteome</keyword>
<evidence type="ECO:0000313" key="4">
    <source>
        <dbReference type="Proteomes" id="UP001595539"/>
    </source>
</evidence>
<dbReference type="InterPro" id="IPR001789">
    <property type="entry name" value="Sig_transdc_resp-reg_receiver"/>
</dbReference>
<keyword evidence="1" id="KW-0597">Phosphoprotein</keyword>
<comment type="caution">
    <text evidence="3">The sequence shown here is derived from an EMBL/GenBank/DDBJ whole genome shotgun (WGS) entry which is preliminary data.</text>
</comment>
<dbReference type="RefSeq" id="WP_377760942.1">
    <property type="nucleotide sequence ID" value="NZ_JBHRXY010000004.1"/>
</dbReference>
<dbReference type="Gene3D" id="3.40.50.2300">
    <property type="match status" value="1"/>
</dbReference>
<dbReference type="EMBL" id="JBHRXY010000004">
    <property type="protein sequence ID" value="MFC3629385.1"/>
    <property type="molecule type" value="Genomic_DNA"/>
</dbReference>
<gene>
    <name evidence="3" type="ORF">ACFOM8_07990</name>
</gene>
<dbReference type="PROSITE" id="PS50110">
    <property type="entry name" value="RESPONSE_REGULATORY"/>
    <property type="match status" value="1"/>
</dbReference>
<evidence type="ECO:0000256" key="1">
    <source>
        <dbReference type="PROSITE-ProRule" id="PRU00169"/>
    </source>
</evidence>
<feature type="domain" description="Response regulatory" evidence="2">
    <location>
        <begin position="14"/>
        <end position="125"/>
    </location>
</feature>
<accession>A0ABV7U2U0</accession>
<name>A0ABV7U2U0_9RHOB</name>
<feature type="modified residue" description="4-aspartylphosphate" evidence="1">
    <location>
        <position position="65"/>
    </location>
</feature>